<dbReference type="RefSeq" id="WP_156491233.1">
    <property type="nucleotide sequence ID" value="NZ_CP083862.1"/>
</dbReference>
<evidence type="ECO:0000313" key="1">
    <source>
        <dbReference type="EMBL" id="WMT68080.1"/>
    </source>
</evidence>
<organism evidence="1 2">
    <name type="scientific">Enterobacter kobei</name>
    <dbReference type="NCBI Taxonomy" id="208224"/>
    <lineage>
        <taxon>Bacteria</taxon>
        <taxon>Pseudomonadati</taxon>
        <taxon>Pseudomonadota</taxon>
        <taxon>Gammaproteobacteria</taxon>
        <taxon>Enterobacterales</taxon>
        <taxon>Enterobacteriaceae</taxon>
        <taxon>Enterobacter</taxon>
        <taxon>Enterobacter cloacae complex</taxon>
    </lineage>
</organism>
<dbReference type="InterPro" id="IPR003615">
    <property type="entry name" value="HNH_nuc"/>
</dbReference>
<keyword evidence="1" id="KW-0255">Endonuclease</keyword>
<gene>
    <name evidence="1" type="ORF">M2B19_11155</name>
</gene>
<dbReference type="CDD" id="cd00085">
    <property type="entry name" value="HNHc"/>
    <property type="match status" value="1"/>
</dbReference>
<dbReference type="Gene3D" id="1.10.30.50">
    <property type="match status" value="1"/>
</dbReference>
<dbReference type="GO" id="GO:0004519">
    <property type="term" value="F:endonuclease activity"/>
    <property type="evidence" value="ECO:0007669"/>
    <property type="project" value="UniProtKB-KW"/>
</dbReference>
<accession>A0AAJ6MNG0</accession>
<proteinExistence type="predicted"/>
<dbReference type="EMBL" id="CP096849">
    <property type="protein sequence ID" value="WMT68080.1"/>
    <property type="molecule type" value="Genomic_DNA"/>
</dbReference>
<dbReference type="AlphaFoldDB" id="A0AAJ6MNG0"/>
<dbReference type="Proteomes" id="UP001228563">
    <property type="component" value="Chromosome"/>
</dbReference>
<protein>
    <submittedName>
        <fullName evidence="1">HNH endonuclease</fullName>
    </submittedName>
</protein>
<keyword evidence="1" id="KW-0540">Nuclease</keyword>
<sequence length="295" mass="34436">MKFLFHDKLTNDTTWVESVNGCKKKNINEFNLLKPRIITACQIYDTLISNFETSLPPGIFSSSWGVVSPGKMLMIDYYETPPKDLAALMSTRRRDHGLNECPYCGNPKSPDTLDHFIPKDLWSEFSIYPDNLVPQCRECAPIKGEKYYSTEKRSAMYIHPIFFDLISRVGFKIIVNFEDGRFSYDVRCLIISNVTPEEKSRIQLHLKSLDVKDRVLRYCSKTTSHWLKIQKKNVNDIKESFKMRIRENGDRTHDNWKVALYKGYLDNENALTYFNSLCPEHHEARESIVIDEIEI</sequence>
<evidence type="ECO:0000313" key="2">
    <source>
        <dbReference type="Proteomes" id="UP001228563"/>
    </source>
</evidence>
<reference evidence="1" key="1">
    <citation type="submission" date="2022-04" db="EMBL/GenBank/DDBJ databases">
        <title>Co-occurrence of mcr-9 and blaNDM-1 in multidrug-resistant Enterobacter kobei strain isolated from an infant with urinary infection.</title>
        <authorList>
            <person name="Zeng H."/>
        </authorList>
    </citation>
    <scope>NUCLEOTIDE SEQUENCE</scope>
    <source>
        <strain evidence="1">EC1382</strain>
    </source>
</reference>
<name>A0AAJ6MNG0_9ENTR</name>
<keyword evidence="1" id="KW-0378">Hydrolase</keyword>